<gene>
    <name evidence="1" type="ORF">Asi02nite_72480</name>
</gene>
<evidence type="ECO:0000313" key="2">
    <source>
        <dbReference type="Proteomes" id="UP000604117"/>
    </source>
</evidence>
<name>A0ABQ4D2G6_9ACTN</name>
<dbReference type="RefSeq" id="WP_203718586.1">
    <property type="nucleotide sequence ID" value="NZ_BONE01000101.1"/>
</dbReference>
<comment type="caution">
    <text evidence="1">The sequence shown here is derived from an EMBL/GenBank/DDBJ whole genome shotgun (WGS) entry which is preliminary data.</text>
</comment>
<dbReference type="EMBL" id="BONE01000101">
    <property type="protein sequence ID" value="GIF77730.1"/>
    <property type="molecule type" value="Genomic_DNA"/>
</dbReference>
<sequence length="93" mass="9907">MAEIVVPGEELAAASEALTRTLAFIDSERIPGDIKAILGGGALSEAAGRFDSDWDDGRFQLKKQGKAINEAIEKIQRAFGDTDTNTANSLQRG</sequence>
<keyword evidence="2" id="KW-1185">Reference proteome</keyword>
<evidence type="ECO:0000313" key="1">
    <source>
        <dbReference type="EMBL" id="GIF77730.1"/>
    </source>
</evidence>
<protein>
    <recommendedName>
        <fullName evidence="3">WXG100 family type VII secretion target</fullName>
    </recommendedName>
</protein>
<evidence type="ECO:0008006" key="3">
    <source>
        <dbReference type="Google" id="ProtNLM"/>
    </source>
</evidence>
<accession>A0ABQ4D2G6</accession>
<dbReference type="Proteomes" id="UP000604117">
    <property type="component" value="Unassembled WGS sequence"/>
</dbReference>
<organism evidence="1 2">
    <name type="scientific">Asanoa siamensis</name>
    <dbReference type="NCBI Taxonomy" id="926357"/>
    <lineage>
        <taxon>Bacteria</taxon>
        <taxon>Bacillati</taxon>
        <taxon>Actinomycetota</taxon>
        <taxon>Actinomycetes</taxon>
        <taxon>Micromonosporales</taxon>
        <taxon>Micromonosporaceae</taxon>
        <taxon>Asanoa</taxon>
    </lineage>
</organism>
<proteinExistence type="predicted"/>
<reference evidence="1 2" key="1">
    <citation type="submission" date="2021-01" db="EMBL/GenBank/DDBJ databases">
        <title>Whole genome shotgun sequence of Asanoa siamensis NBRC 107932.</title>
        <authorList>
            <person name="Komaki H."/>
            <person name="Tamura T."/>
        </authorList>
    </citation>
    <scope>NUCLEOTIDE SEQUENCE [LARGE SCALE GENOMIC DNA]</scope>
    <source>
        <strain evidence="1 2">NBRC 107932</strain>
    </source>
</reference>